<sequence length="827" mass="92913">MQTHGGSAADAAITATERYFRVDLRVDWARDGKYQHPLSDLSPFVTKVVTDRAFKGGLPEELSLVEGAGAAELDVDLQGEFGGQQLDWILSPYNGRSQLFQWDLVGAELRYRLGIDTVIGTVWYDQFVGTIRSIVTDRGPGEARLSALDRVELLRVPVRFPRWALSEFWQVRGSEKIQHADGQWVIDHCLRHAGVSPTPWRPTRREDMGVARWKPGDGIRENTQLWITGNGSYLPTIGWLDNFNAWTLPKDDAGELYSADAPLHPAAPAGSPKQQSFRVLPDTFYKYWYGERTLTHPNGRTVVSFTLNTSGPEWDRYKKFERWNDIIYICLGASYEIFVSIGQQGKVWTTFAHKPNKNHPFEQYWPGPALTIPDEPNPRITVVWDPFADRGVSAYMQAGSARSGTDWSVVGTKIDFLNYDHPLTGLVHVNPAVSMSDIAVSNALNERGKPPSNFLGWAGQPAKYTAVLDRSLNRLSHMPARHSDDAWEVIADVASAEMGAAYWDESGVFRFLNRDTLDTKAKQIVRKLTLDEVTGLKLEHTVDSIRNIYSIETTRKIAGAGRIFEAHSVDEFFIPRGEARRYQFSFDDVVCPDPGYVWRATTNPDNTQIDPKYGTRYIVWGDFAEHAYIVQFWNTGGNGRWQENDGAVDGVDILWNFDFEGNIIAGIFNGYGEDARLVANGTNQPALRVYGTKIYDNGRRTTEYSDATSVNRYGGRNLRLAGNWIQPPYNATGLITRLLAKTSRPIPFTDAITIAGDPRLQLGDTLRISDDQGYGAQIDVQIQGIRREWSVDDGLADTLTVETILPPRTGLWDSPAFSRWDTTLIWS</sequence>
<reference evidence="2" key="1">
    <citation type="journal article" date="2019" name="Int. J. Syst. Evol. Microbiol.">
        <title>The Global Catalogue of Microorganisms (GCM) 10K type strain sequencing project: providing services to taxonomists for standard genome sequencing and annotation.</title>
        <authorList>
            <consortium name="The Broad Institute Genomics Platform"/>
            <consortium name="The Broad Institute Genome Sequencing Center for Infectious Disease"/>
            <person name="Wu L."/>
            <person name="Ma J."/>
        </authorList>
    </citation>
    <scope>NUCLEOTIDE SEQUENCE [LARGE SCALE GENOMIC DNA]</scope>
    <source>
        <strain evidence="2">JCM 3296</strain>
    </source>
</reference>
<comment type="caution">
    <text evidence="1">The sequence shown here is derived from an EMBL/GenBank/DDBJ whole genome shotgun (WGS) entry which is preliminary data.</text>
</comment>
<name>A0ABQ2UR97_9PSEU</name>
<evidence type="ECO:0000313" key="2">
    <source>
        <dbReference type="Proteomes" id="UP000649573"/>
    </source>
</evidence>
<dbReference type="EMBL" id="BMRE01000018">
    <property type="protein sequence ID" value="GGU45955.1"/>
    <property type="molecule type" value="Genomic_DNA"/>
</dbReference>
<dbReference type="Proteomes" id="UP000649573">
    <property type="component" value="Unassembled WGS sequence"/>
</dbReference>
<protein>
    <recommendedName>
        <fullName evidence="3">Minor tail protein</fullName>
    </recommendedName>
</protein>
<evidence type="ECO:0000313" key="1">
    <source>
        <dbReference type="EMBL" id="GGU45955.1"/>
    </source>
</evidence>
<organism evidence="1 2">
    <name type="scientific">Lentzea flava</name>
    <dbReference type="NCBI Taxonomy" id="103732"/>
    <lineage>
        <taxon>Bacteria</taxon>
        <taxon>Bacillati</taxon>
        <taxon>Actinomycetota</taxon>
        <taxon>Actinomycetes</taxon>
        <taxon>Pseudonocardiales</taxon>
        <taxon>Pseudonocardiaceae</taxon>
        <taxon>Lentzea</taxon>
    </lineage>
</organism>
<gene>
    <name evidence="1" type="ORF">GCM10010178_43100</name>
</gene>
<dbReference type="RefSeq" id="WP_189255497.1">
    <property type="nucleotide sequence ID" value="NZ_BMRE01000018.1"/>
</dbReference>
<keyword evidence="2" id="KW-1185">Reference proteome</keyword>
<accession>A0ABQ2UR97</accession>
<evidence type="ECO:0008006" key="3">
    <source>
        <dbReference type="Google" id="ProtNLM"/>
    </source>
</evidence>
<dbReference type="InterPro" id="IPR022357">
    <property type="entry name" value="MIP_CS"/>
</dbReference>
<dbReference type="PROSITE" id="PS00221">
    <property type="entry name" value="MIP"/>
    <property type="match status" value="1"/>
</dbReference>
<proteinExistence type="predicted"/>